<dbReference type="AlphaFoldDB" id="A0A843UQU7"/>
<keyword evidence="12" id="KW-0418">Kinase</keyword>
<evidence type="ECO:0000256" key="10">
    <source>
        <dbReference type="ARBA" id="ARBA00022734"/>
    </source>
</evidence>
<evidence type="ECO:0000256" key="4">
    <source>
        <dbReference type="ARBA" id="ARBA00012513"/>
    </source>
</evidence>
<dbReference type="InterPro" id="IPR011009">
    <property type="entry name" value="Kinase-like_dom_sf"/>
</dbReference>
<dbReference type="PROSITE" id="PS50011">
    <property type="entry name" value="PROTEIN_KINASE_DOM"/>
    <property type="match status" value="1"/>
</dbReference>
<evidence type="ECO:0000256" key="2">
    <source>
        <dbReference type="ARBA" id="ARBA00008536"/>
    </source>
</evidence>
<dbReference type="Gene3D" id="3.30.200.20">
    <property type="entry name" value="Phosphorylase Kinase, domain 1"/>
    <property type="match status" value="1"/>
</dbReference>
<gene>
    <name evidence="22" type="ORF">Taro_014687</name>
</gene>
<evidence type="ECO:0000313" key="22">
    <source>
        <dbReference type="EMBL" id="MQL82199.1"/>
    </source>
</evidence>
<dbReference type="GO" id="GO:0030246">
    <property type="term" value="F:carbohydrate binding"/>
    <property type="evidence" value="ECO:0007669"/>
    <property type="project" value="UniProtKB-KW"/>
</dbReference>
<feature type="chain" id="PRO_5032623027" description="non-specific serine/threonine protein kinase" evidence="20">
    <location>
        <begin position="25"/>
        <end position="658"/>
    </location>
</feature>
<accession>A0A843UQU7</accession>
<dbReference type="GO" id="GO:0005524">
    <property type="term" value="F:ATP binding"/>
    <property type="evidence" value="ECO:0007669"/>
    <property type="project" value="UniProtKB-UniRule"/>
</dbReference>
<evidence type="ECO:0000256" key="3">
    <source>
        <dbReference type="ARBA" id="ARBA00010217"/>
    </source>
</evidence>
<keyword evidence="6" id="KW-0723">Serine/threonine-protein kinase</keyword>
<dbReference type="InterPro" id="IPR019825">
    <property type="entry name" value="Lectin_legB_Mn/Ca_BS"/>
</dbReference>
<keyword evidence="7" id="KW-0808">Transferase</keyword>
<reference evidence="22" key="1">
    <citation type="submission" date="2017-07" db="EMBL/GenBank/DDBJ databases">
        <title>Taro Niue Genome Assembly and Annotation.</title>
        <authorList>
            <person name="Atibalentja N."/>
            <person name="Keating K."/>
            <person name="Fields C.J."/>
        </authorList>
    </citation>
    <scope>NUCLEOTIDE SEQUENCE</scope>
    <source>
        <strain evidence="22">Niue_2</strain>
        <tissue evidence="22">Leaf</tissue>
    </source>
</reference>
<dbReference type="FunFam" id="1.10.510.10:FF:000240">
    <property type="entry name" value="Lectin-domain containing receptor kinase A4.3"/>
    <property type="match status" value="1"/>
</dbReference>
<dbReference type="Gene3D" id="1.10.510.10">
    <property type="entry name" value="Transferase(Phosphotransferase) domain 1"/>
    <property type="match status" value="1"/>
</dbReference>
<dbReference type="PROSITE" id="PS00308">
    <property type="entry name" value="LECTIN_LEGUME_ALPHA"/>
    <property type="match status" value="1"/>
</dbReference>
<keyword evidence="11 18" id="KW-0547">Nucleotide-binding</keyword>
<evidence type="ECO:0000256" key="12">
    <source>
        <dbReference type="ARBA" id="ARBA00022777"/>
    </source>
</evidence>
<evidence type="ECO:0000256" key="6">
    <source>
        <dbReference type="ARBA" id="ARBA00022527"/>
    </source>
</evidence>
<dbReference type="EC" id="2.7.11.1" evidence="4"/>
<dbReference type="CDD" id="cd14066">
    <property type="entry name" value="STKc_IRAK"/>
    <property type="match status" value="1"/>
</dbReference>
<comment type="similarity">
    <text evidence="2">In the N-terminal section; belongs to the leguminous lectin family.</text>
</comment>
<evidence type="ECO:0000259" key="21">
    <source>
        <dbReference type="PROSITE" id="PS50011"/>
    </source>
</evidence>
<dbReference type="InterPro" id="IPR013320">
    <property type="entry name" value="ConA-like_dom_sf"/>
</dbReference>
<dbReference type="PROSITE" id="PS00107">
    <property type="entry name" value="PROTEIN_KINASE_ATP"/>
    <property type="match status" value="1"/>
</dbReference>
<dbReference type="SMART" id="SM00220">
    <property type="entry name" value="S_TKc"/>
    <property type="match status" value="1"/>
</dbReference>
<dbReference type="OrthoDB" id="1935106at2759"/>
<dbReference type="InterPro" id="IPR000719">
    <property type="entry name" value="Prot_kinase_dom"/>
</dbReference>
<comment type="subcellular location">
    <subcellularLocation>
        <location evidence="1">Cell membrane</location>
        <topology evidence="1">Single-pass type I membrane protein</topology>
    </subcellularLocation>
</comment>
<evidence type="ECO:0000256" key="15">
    <source>
        <dbReference type="ARBA" id="ARBA00023136"/>
    </source>
</evidence>
<feature type="binding site" evidence="18">
    <location>
        <position position="388"/>
    </location>
    <ligand>
        <name>ATP</name>
        <dbReference type="ChEBI" id="CHEBI:30616"/>
    </ligand>
</feature>
<comment type="caution">
    <text evidence="22">The sequence shown here is derived from an EMBL/GenBank/DDBJ whole genome shotgun (WGS) entry which is preliminary data.</text>
</comment>
<sequence>MSADALLLCSQLLGLLLLSPASAAVSFNFPNFSPSNTANITYQGDAAASMDAAIELTRNQTNSRGWAVYSHPVRLWDAATGNLTGFTTTFSFYVGTLGVQGLYPGDGLAFFLAPNGSALATGRHGGALGLFNDSAAVAPGRQIVAVEFDTYKNSRDPEGVHIGINVGSAVSNVTAPWAMFGRWQNSSVRATISYDAHAIRLIAHFSGDNGREQGLDYAVDLRRVLPEWVTVGFSASTGANIEIHRILSWSFDSPMRQPTGSGNSTPEVPAAAPSAAPVFSRRDTNGVNVGLLAGLISGLGFLAAMSGLTWFILRQKKTIASTGRRGEGGAAAIHDGEISEARGPKMFPYRELARATRNFAPDMKLGRGGFGEVYKGFLRELGSDVAIKRVARDSRQGKKEYLAEVNIISRLRHRNLVQLAGWCHDGNDLLLVYEYLPHGSLDTHLFGKAPLIPWPTRCSIARGLASALLYLHEGYEQCVVHRDVKSSNVMLDADFNAKLGDFGLARLVAHGLDMHTTVPAGTWGYLAPECGIGGKAGKESDVYSFGVVALEIASGRKPIFPGHTIAEEEEVMTLVEWVWVLYGQQTLLDAADGRLGANFNAAEMERLLEVGLWCANPHPNLRPSMRQVAAALNFETSPPPLPARMPVINYGPIGSQTL</sequence>
<dbReference type="CDD" id="cd06899">
    <property type="entry name" value="lectin_legume_LecRK_Arcelin_ConA"/>
    <property type="match status" value="1"/>
</dbReference>
<evidence type="ECO:0000256" key="18">
    <source>
        <dbReference type="PROSITE-ProRule" id="PRU10141"/>
    </source>
</evidence>
<keyword evidence="5" id="KW-1003">Cell membrane</keyword>
<evidence type="ECO:0000256" key="17">
    <source>
        <dbReference type="ARBA" id="ARBA00023180"/>
    </source>
</evidence>
<dbReference type="Pfam" id="PF00139">
    <property type="entry name" value="Lectin_legB"/>
    <property type="match status" value="1"/>
</dbReference>
<keyword evidence="15 19" id="KW-0472">Membrane</keyword>
<dbReference type="InterPro" id="IPR050528">
    <property type="entry name" value="L-type_Lectin-RKs"/>
</dbReference>
<dbReference type="InterPro" id="IPR017441">
    <property type="entry name" value="Protein_kinase_ATP_BS"/>
</dbReference>
<dbReference type="InterPro" id="IPR008271">
    <property type="entry name" value="Ser/Thr_kinase_AS"/>
</dbReference>
<protein>
    <recommendedName>
        <fullName evidence="4">non-specific serine/threonine protein kinase</fullName>
        <ecNumber evidence="4">2.7.11.1</ecNumber>
    </recommendedName>
</protein>
<dbReference type="GO" id="GO:0002229">
    <property type="term" value="P:defense response to oomycetes"/>
    <property type="evidence" value="ECO:0007669"/>
    <property type="project" value="UniProtKB-ARBA"/>
</dbReference>
<dbReference type="PANTHER" id="PTHR27007">
    <property type="match status" value="1"/>
</dbReference>
<keyword evidence="23" id="KW-1185">Reference proteome</keyword>
<dbReference type="PROSITE" id="PS00307">
    <property type="entry name" value="LECTIN_LEGUME_BETA"/>
    <property type="match status" value="1"/>
</dbReference>
<evidence type="ECO:0000256" key="16">
    <source>
        <dbReference type="ARBA" id="ARBA00023170"/>
    </source>
</evidence>
<dbReference type="EMBL" id="NMUH01000616">
    <property type="protein sequence ID" value="MQL82199.1"/>
    <property type="molecule type" value="Genomic_DNA"/>
</dbReference>
<keyword evidence="17" id="KW-0325">Glycoprotein</keyword>
<feature type="transmembrane region" description="Helical" evidence="19">
    <location>
        <begin position="289"/>
        <end position="313"/>
    </location>
</feature>
<dbReference type="InterPro" id="IPR001220">
    <property type="entry name" value="Legume_lectin_dom"/>
</dbReference>
<organism evidence="22 23">
    <name type="scientific">Colocasia esculenta</name>
    <name type="common">Wild taro</name>
    <name type="synonym">Arum esculentum</name>
    <dbReference type="NCBI Taxonomy" id="4460"/>
    <lineage>
        <taxon>Eukaryota</taxon>
        <taxon>Viridiplantae</taxon>
        <taxon>Streptophyta</taxon>
        <taxon>Embryophyta</taxon>
        <taxon>Tracheophyta</taxon>
        <taxon>Spermatophyta</taxon>
        <taxon>Magnoliopsida</taxon>
        <taxon>Liliopsida</taxon>
        <taxon>Araceae</taxon>
        <taxon>Aroideae</taxon>
        <taxon>Colocasieae</taxon>
        <taxon>Colocasia</taxon>
    </lineage>
</organism>
<evidence type="ECO:0000313" key="23">
    <source>
        <dbReference type="Proteomes" id="UP000652761"/>
    </source>
</evidence>
<name>A0A843UQU7_COLES</name>
<dbReference type="GO" id="GO:0005886">
    <property type="term" value="C:plasma membrane"/>
    <property type="evidence" value="ECO:0007669"/>
    <property type="project" value="UniProtKB-SubCell"/>
</dbReference>
<dbReference type="Gene3D" id="2.60.120.200">
    <property type="match status" value="1"/>
</dbReference>
<evidence type="ECO:0000256" key="8">
    <source>
        <dbReference type="ARBA" id="ARBA00022692"/>
    </source>
</evidence>
<dbReference type="PROSITE" id="PS00108">
    <property type="entry name" value="PROTEIN_KINASE_ST"/>
    <property type="match status" value="1"/>
</dbReference>
<comment type="similarity">
    <text evidence="3">In the C-terminal section; belongs to the protein kinase superfamily. Ser/Thr protein kinase family.</text>
</comment>
<evidence type="ECO:0000256" key="11">
    <source>
        <dbReference type="ARBA" id="ARBA00022741"/>
    </source>
</evidence>
<keyword evidence="9 20" id="KW-0732">Signal</keyword>
<keyword evidence="14 19" id="KW-1133">Transmembrane helix</keyword>
<feature type="signal peptide" evidence="20">
    <location>
        <begin position="1"/>
        <end position="24"/>
    </location>
</feature>
<proteinExistence type="inferred from homology"/>
<evidence type="ECO:0000256" key="20">
    <source>
        <dbReference type="SAM" id="SignalP"/>
    </source>
</evidence>
<dbReference type="GO" id="GO:0004674">
    <property type="term" value="F:protein serine/threonine kinase activity"/>
    <property type="evidence" value="ECO:0007669"/>
    <property type="project" value="UniProtKB-KW"/>
</dbReference>
<dbReference type="Pfam" id="PF00069">
    <property type="entry name" value="Pkinase"/>
    <property type="match status" value="1"/>
</dbReference>
<evidence type="ECO:0000256" key="19">
    <source>
        <dbReference type="SAM" id="Phobius"/>
    </source>
</evidence>
<evidence type="ECO:0000256" key="14">
    <source>
        <dbReference type="ARBA" id="ARBA00022989"/>
    </source>
</evidence>
<dbReference type="InterPro" id="IPR000985">
    <property type="entry name" value="Lectin_LegA_CS"/>
</dbReference>
<keyword evidence="13 18" id="KW-0067">ATP-binding</keyword>
<evidence type="ECO:0000256" key="5">
    <source>
        <dbReference type="ARBA" id="ARBA00022475"/>
    </source>
</evidence>
<evidence type="ECO:0000256" key="13">
    <source>
        <dbReference type="ARBA" id="ARBA00022840"/>
    </source>
</evidence>
<keyword evidence="8 19" id="KW-0812">Transmembrane</keyword>
<feature type="domain" description="Protein kinase" evidence="21">
    <location>
        <begin position="359"/>
        <end position="634"/>
    </location>
</feature>
<evidence type="ECO:0000256" key="1">
    <source>
        <dbReference type="ARBA" id="ARBA00004251"/>
    </source>
</evidence>
<dbReference type="SUPFAM" id="SSF56112">
    <property type="entry name" value="Protein kinase-like (PK-like)"/>
    <property type="match status" value="1"/>
</dbReference>
<dbReference type="FunFam" id="3.30.200.20:FF:000168">
    <property type="entry name" value="L-type lectin-domain containing receptor kinase IX.1"/>
    <property type="match status" value="1"/>
</dbReference>
<keyword evidence="10" id="KW-0430">Lectin</keyword>
<keyword evidence="16" id="KW-0675">Receptor</keyword>
<dbReference type="Proteomes" id="UP000652761">
    <property type="component" value="Unassembled WGS sequence"/>
</dbReference>
<evidence type="ECO:0000256" key="9">
    <source>
        <dbReference type="ARBA" id="ARBA00022729"/>
    </source>
</evidence>
<evidence type="ECO:0000256" key="7">
    <source>
        <dbReference type="ARBA" id="ARBA00022679"/>
    </source>
</evidence>
<dbReference type="SUPFAM" id="SSF49899">
    <property type="entry name" value="Concanavalin A-like lectins/glucanases"/>
    <property type="match status" value="1"/>
</dbReference>